<dbReference type="GO" id="GO:1990269">
    <property type="term" value="F:RNA polymerase II C-terminal domain phosphoserine binding"/>
    <property type="evidence" value="ECO:0007669"/>
    <property type="project" value="TreeGrafter"/>
</dbReference>
<dbReference type="GO" id="GO:0016593">
    <property type="term" value="C:Cdc73/Paf1 complex"/>
    <property type="evidence" value="ECO:0007669"/>
    <property type="project" value="InterPro"/>
</dbReference>
<feature type="compositionally biased region" description="Basic and acidic residues" evidence="1">
    <location>
        <begin position="110"/>
        <end position="129"/>
    </location>
</feature>
<evidence type="ECO:0000256" key="1">
    <source>
        <dbReference type="SAM" id="MobiDB-lite"/>
    </source>
</evidence>
<dbReference type="PANTHER" id="PTHR23146">
    <property type="entry name" value="LEO1 PROTEIN"/>
    <property type="match status" value="1"/>
</dbReference>
<feature type="region of interest" description="Disordered" evidence="1">
    <location>
        <begin position="1"/>
        <end position="144"/>
    </location>
</feature>
<dbReference type="AlphaFoldDB" id="A0AAV0V0M2"/>
<dbReference type="GO" id="GO:0032968">
    <property type="term" value="P:positive regulation of transcription elongation by RNA polymerase II"/>
    <property type="evidence" value="ECO:0007669"/>
    <property type="project" value="TreeGrafter"/>
</dbReference>
<dbReference type="GO" id="GO:0006368">
    <property type="term" value="P:transcription elongation by RNA polymerase II"/>
    <property type="evidence" value="ECO:0007669"/>
    <property type="project" value="InterPro"/>
</dbReference>
<feature type="compositionally biased region" description="Low complexity" evidence="1">
    <location>
        <begin position="1"/>
        <end position="15"/>
    </location>
</feature>
<evidence type="ECO:0008006" key="4">
    <source>
        <dbReference type="Google" id="ProtNLM"/>
    </source>
</evidence>
<organism evidence="2 3">
    <name type="scientific">Hyaloperonospora brassicae</name>
    <name type="common">Brassica downy mildew</name>
    <name type="synonym">Peronospora brassicae</name>
    <dbReference type="NCBI Taxonomy" id="162125"/>
    <lineage>
        <taxon>Eukaryota</taxon>
        <taxon>Sar</taxon>
        <taxon>Stramenopiles</taxon>
        <taxon>Oomycota</taxon>
        <taxon>Peronosporomycetes</taxon>
        <taxon>Peronosporales</taxon>
        <taxon>Peronosporaceae</taxon>
        <taxon>Hyaloperonospora</taxon>
    </lineage>
</organism>
<proteinExistence type="predicted"/>
<evidence type="ECO:0000313" key="2">
    <source>
        <dbReference type="EMBL" id="CAI5741480.1"/>
    </source>
</evidence>
<feature type="compositionally biased region" description="Basic and acidic residues" evidence="1">
    <location>
        <begin position="41"/>
        <end position="88"/>
    </location>
</feature>
<dbReference type="Pfam" id="PF04004">
    <property type="entry name" value="Leo1"/>
    <property type="match status" value="1"/>
</dbReference>
<keyword evidence="3" id="KW-1185">Reference proteome</keyword>
<feature type="region of interest" description="Disordered" evidence="1">
    <location>
        <begin position="394"/>
        <end position="475"/>
    </location>
</feature>
<reference evidence="2" key="1">
    <citation type="submission" date="2022-12" db="EMBL/GenBank/DDBJ databases">
        <authorList>
            <person name="Webb A."/>
        </authorList>
    </citation>
    <scope>NUCLEOTIDE SEQUENCE</scope>
    <source>
        <strain evidence="2">Hp1</strain>
    </source>
</reference>
<evidence type="ECO:0000313" key="3">
    <source>
        <dbReference type="Proteomes" id="UP001162031"/>
    </source>
</evidence>
<gene>
    <name evidence="2" type="ORF">HBR001_LOCUS8505</name>
</gene>
<sequence length="475" mass="53915">MASSPEAPSGSSSSSSEDEFDLGGSSLKSSGEAPASGKSADAAERVSDDRNEEKQEADNDKREGDDRRGVQPAAKKEAVLSEKDKEMEDLFGSDYDSGEEEFKASGVKESPAREGARSNEDLFRDDVGDRSASGGGDGDSGYSDSIWLPRIPKASKTAKYFISKMPNILRLVPEPYTKEAIRVDMDNPSDEMLYRNYVRWRYKRDPTTGRVLLDETTKRPLRESNAKLVQWEDGTFSMFVGKEALTLSRQKLANSFLFVNEMASDSPHFQDNDDVVPGQESVLECHARLREKFTIRPMTTASKSHQSLTMSMRAKHNKSVQKMKEYISELDGEREQEQRVKITDEKLRLQNRKKARQGYEFDRERSSRMDVQFLEEGYDAMDYEDDEHVGAIKEQYGKRKSPAAQRKNGARRPVPGGGFDEYRSSQRQRERERDGDRSESDNDAGMDEGEDEDDEEEMVIRSHKKRRTVDEEDSE</sequence>
<dbReference type="Proteomes" id="UP001162031">
    <property type="component" value="Unassembled WGS sequence"/>
</dbReference>
<feature type="compositionally biased region" description="Polar residues" evidence="1">
    <location>
        <begin position="300"/>
        <end position="310"/>
    </location>
</feature>
<feature type="compositionally biased region" description="Acidic residues" evidence="1">
    <location>
        <begin position="441"/>
        <end position="457"/>
    </location>
</feature>
<comment type="caution">
    <text evidence="2">The sequence shown here is derived from an EMBL/GenBank/DDBJ whole genome shotgun (WGS) entry which is preliminary data.</text>
</comment>
<dbReference type="PANTHER" id="PTHR23146:SF0">
    <property type="entry name" value="RNA POLYMERASE-ASSOCIATED PROTEIN LEO1"/>
    <property type="match status" value="1"/>
</dbReference>
<dbReference type="EMBL" id="CANTFL010001450">
    <property type="protein sequence ID" value="CAI5741480.1"/>
    <property type="molecule type" value="Genomic_DNA"/>
</dbReference>
<name>A0AAV0V0M2_HYABA</name>
<accession>A0AAV0V0M2</accession>
<dbReference type="InterPro" id="IPR007149">
    <property type="entry name" value="Leo1"/>
</dbReference>
<feature type="compositionally biased region" description="Acidic residues" evidence="1">
    <location>
        <begin position="89"/>
        <end position="99"/>
    </location>
</feature>
<feature type="compositionally biased region" description="Basic and acidic residues" evidence="1">
    <location>
        <begin position="420"/>
        <end position="440"/>
    </location>
</feature>
<feature type="region of interest" description="Disordered" evidence="1">
    <location>
        <begin position="300"/>
        <end position="319"/>
    </location>
</feature>
<protein>
    <recommendedName>
        <fullName evidence="4">Leo1-like protein</fullName>
    </recommendedName>
</protein>